<proteinExistence type="predicted"/>
<name>A0A6C0JUT8_9ZZZZ</name>
<accession>A0A6C0JUT8</accession>
<evidence type="ECO:0000313" key="1">
    <source>
        <dbReference type="EMBL" id="QHU07474.1"/>
    </source>
</evidence>
<sequence length="125" mass="15514">MYMEKKFIWDNLPDCLLDNIYKKIVYKQPKNLLDDIVSYTNTIKYIKNNLDLYSDWFILWCILLMYINDNKEIEEKFKILKNNVNKNNNLMIRYEGGMYWIKRYIAKFSVKQRNDFIKYMNDKDY</sequence>
<dbReference type="EMBL" id="MN740684">
    <property type="protein sequence ID" value="QHU07474.1"/>
    <property type="molecule type" value="Genomic_DNA"/>
</dbReference>
<protein>
    <submittedName>
        <fullName evidence="1">Uncharacterized protein</fullName>
    </submittedName>
</protein>
<organism evidence="1">
    <name type="scientific">viral metagenome</name>
    <dbReference type="NCBI Taxonomy" id="1070528"/>
    <lineage>
        <taxon>unclassified sequences</taxon>
        <taxon>metagenomes</taxon>
        <taxon>organismal metagenomes</taxon>
    </lineage>
</organism>
<dbReference type="AlphaFoldDB" id="A0A6C0JUT8"/>
<reference evidence="1" key="1">
    <citation type="journal article" date="2020" name="Nature">
        <title>Giant virus diversity and host interactions through global metagenomics.</title>
        <authorList>
            <person name="Schulz F."/>
            <person name="Roux S."/>
            <person name="Paez-Espino D."/>
            <person name="Jungbluth S."/>
            <person name="Walsh D.A."/>
            <person name="Denef V.J."/>
            <person name="McMahon K.D."/>
            <person name="Konstantinidis K.T."/>
            <person name="Eloe-Fadrosh E.A."/>
            <person name="Kyrpides N.C."/>
            <person name="Woyke T."/>
        </authorList>
    </citation>
    <scope>NUCLEOTIDE SEQUENCE</scope>
    <source>
        <strain evidence="1">GVMAG-S-1040241-154</strain>
    </source>
</reference>